<accession>A0ABT7SRN4</accession>
<dbReference type="RefSeq" id="WP_289411699.1">
    <property type="nucleotide sequence ID" value="NZ_JAUCDY010000017.1"/>
</dbReference>
<evidence type="ECO:0000313" key="1">
    <source>
        <dbReference type="EMBL" id="MDM7858849.1"/>
    </source>
</evidence>
<name>A0ABT7SRN4_9GAMM</name>
<protein>
    <submittedName>
        <fullName evidence="1">Addiction module antitoxin</fullName>
    </submittedName>
</protein>
<dbReference type="InterPro" id="IPR038296">
    <property type="entry name" value="ParD_sf"/>
</dbReference>
<keyword evidence="2" id="KW-1185">Reference proteome</keyword>
<dbReference type="Proteomes" id="UP001241056">
    <property type="component" value="Unassembled WGS sequence"/>
</dbReference>
<organism evidence="1 2">
    <name type="scientific">Thiopseudomonas acetoxidans</name>
    <dbReference type="NCBI Taxonomy" id="3041622"/>
    <lineage>
        <taxon>Bacteria</taxon>
        <taxon>Pseudomonadati</taxon>
        <taxon>Pseudomonadota</taxon>
        <taxon>Gammaproteobacteria</taxon>
        <taxon>Pseudomonadales</taxon>
        <taxon>Pseudomonadaceae</taxon>
        <taxon>Thiopseudomonas</taxon>
    </lineage>
</organism>
<reference evidence="1 2" key="1">
    <citation type="submission" date="2023-06" db="EMBL/GenBank/DDBJ databases">
        <title>Thiopseudomonas sp. CY1220 draft genome sequence.</title>
        <authorList>
            <person name="Zhao G."/>
            <person name="An M."/>
        </authorList>
    </citation>
    <scope>NUCLEOTIDE SEQUENCE [LARGE SCALE GENOMIC DNA]</scope>
    <source>
        <strain evidence="1 2">CY1220</strain>
    </source>
</reference>
<comment type="caution">
    <text evidence="1">The sequence shown here is derived from an EMBL/GenBank/DDBJ whole genome shotgun (WGS) entry which is preliminary data.</text>
</comment>
<gene>
    <name evidence="1" type="ORF">QEZ41_11305</name>
</gene>
<dbReference type="EMBL" id="JAUCDY010000017">
    <property type="protein sequence ID" value="MDM7858849.1"/>
    <property type="molecule type" value="Genomic_DNA"/>
</dbReference>
<dbReference type="Gene3D" id="6.10.10.120">
    <property type="entry name" value="Antitoxin ParD1-like"/>
    <property type="match status" value="1"/>
</dbReference>
<sequence length="83" mass="9487">MSKQTTMTVRMSGVLSDFVASNVGEHGSFENVSEYLRDLVRKDKERKEQLDFERLKNELQLAFSAPDSAYSLLTADDIISRNR</sequence>
<proteinExistence type="predicted"/>
<evidence type="ECO:0000313" key="2">
    <source>
        <dbReference type="Proteomes" id="UP001241056"/>
    </source>
</evidence>